<dbReference type="EMBL" id="HBHQ01029345">
    <property type="protein sequence ID" value="CAD9828073.1"/>
    <property type="molecule type" value="Transcribed_RNA"/>
</dbReference>
<organism evidence="2">
    <name type="scientific">Attheya septentrionalis</name>
    <dbReference type="NCBI Taxonomy" id="420275"/>
    <lineage>
        <taxon>Eukaryota</taxon>
        <taxon>Sar</taxon>
        <taxon>Stramenopiles</taxon>
        <taxon>Ochrophyta</taxon>
        <taxon>Bacillariophyta</taxon>
        <taxon>Coscinodiscophyceae</taxon>
        <taxon>Chaetocerotophycidae</taxon>
        <taxon>Chaetocerotales</taxon>
        <taxon>Attheyaceae</taxon>
        <taxon>Attheya</taxon>
    </lineage>
</organism>
<reference evidence="2" key="1">
    <citation type="submission" date="2021-01" db="EMBL/GenBank/DDBJ databases">
        <authorList>
            <person name="Corre E."/>
            <person name="Pelletier E."/>
            <person name="Niang G."/>
            <person name="Scheremetjew M."/>
            <person name="Finn R."/>
            <person name="Kale V."/>
            <person name="Holt S."/>
            <person name="Cochrane G."/>
            <person name="Meng A."/>
            <person name="Brown T."/>
            <person name="Cohen L."/>
        </authorList>
    </citation>
    <scope>NUCLEOTIDE SEQUENCE</scope>
    <source>
        <strain evidence="2">CCMP2084</strain>
    </source>
</reference>
<gene>
    <name evidence="2" type="ORF">ASEP1449_LOCUS19908</name>
</gene>
<protein>
    <submittedName>
        <fullName evidence="2">Uncharacterized protein</fullName>
    </submittedName>
</protein>
<keyword evidence="1" id="KW-0732">Signal</keyword>
<feature type="chain" id="PRO_5031392906" evidence="1">
    <location>
        <begin position="20"/>
        <end position="279"/>
    </location>
</feature>
<sequence>MSEMKKVICILALASICIAVVPGMSWRVAAAGVVPPLVQMHRRGAHSAAFQWTAALDRSTGIATSTETSVLRGLQNGKNANKMFEQWVKILFGSYPTWLAESSVSFGLLRAVPFYEGNDRKVVVGTSIEDALFRVSLLTFGLPQFSKITRNPSRATTTTAEKLKSDKACNPSTAKITEYRVDIPVIGGVMAYSKKNPNMPRGSLRFSLEKECTPNTTTTQNNTAAHDIRMVTSITNGYHPSISGPAPVGFVRYSTYKSTQSLVHAYVMWRFHKRCASVK</sequence>
<feature type="signal peptide" evidence="1">
    <location>
        <begin position="1"/>
        <end position="19"/>
    </location>
</feature>
<accession>A0A7S2URJ7</accession>
<evidence type="ECO:0000313" key="2">
    <source>
        <dbReference type="EMBL" id="CAD9828073.1"/>
    </source>
</evidence>
<name>A0A7S2URJ7_9STRA</name>
<dbReference type="AlphaFoldDB" id="A0A7S2URJ7"/>
<evidence type="ECO:0000256" key="1">
    <source>
        <dbReference type="SAM" id="SignalP"/>
    </source>
</evidence>
<proteinExistence type="predicted"/>